<keyword evidence="6 7" id="KW-0472">Membrane</keyword>
<dbReference type="EMBL" id="JXXZ01000010">
    <property type="protein sequence ID" value="KJY98689.1"/>
    <property type="molecule type" value="Genomic_DNA"/>
</dbReference>
<dbReference type="Pfam" id="PF13440">
    <property type="entry name" value="Polysacc_synt_3"/>
    <property type="match status" value="1"/>
</dbReference>
<gene>
    <name evidence="8" type="ORF">TW72_13285</name>
</gene>
<comment type="subcellular location">
    <subcellularLocation>
        <location evidence="1">Cell membrane</location>
        <topology evidence="1">Multi-pass membrane protein</topology>
    </subcellularLocation>
</comment>
<evidence type="ECO:0000313" key="9">
    <source>
        <dbReference type="Proteomes" id="UP000033664"/>
    </source>
</evidence>
<evidence type="ECO:0000313" key="8">
    <source>
        <dbReference type="EMBL" id="KJY98689.1"/>
    </source>
</evidence>
<evidence type="ECO:0000256" key="1">
    <source>
        <dbReference type="ARBA" id="ARBA00004651"/>
    </source>
</evidence>
<reference evidence="8 9" key="1">
    <citation type="journal article" date="2015" name="BMC Genomics">
        <title>Genome mining reveals unlocked bioactive potential of marine Gram-negative bacteria.</title>
        <authorList>
            <person name="Machado H."/>
            <person name="Sonnenschein E.C."/>
            <person name="Melchiorsen J."/>
            <person name="Gram L."/>
        </authorList>
    </citation>
    <scope>NUCLEOTIDE SEQUENCE [LARGE SCALE GENOMIC DNA]</scope>
    <source>
        <strain evidence="8 9">S3137</strain>
    </source>
</reference>
<evidence type="ECO:0000256" key="2">
    <source>
        <dbReference type="ARBA" id="ARBA00007430"/>
    </source>
</evidence>
<sequence>MLSPFIKRVLTLLSGSVLAQVITLALTPLLARLYSKEAFGELGILMSCSAVLAILFTGKLELSFFNLRSQVQRQRMKLGVVFIALLMGLLFLPIFFIFKSDIANTLNISVVAALLIPVAALFLAYFNLFTNFAISVQDFSSASRAKVARAITQGAAQSAAFVLPLGLIIGEVFGRIYACGYLLYKTKIENIAFSKRKVLATLRKGKPFVKYTTPASLLNTFSMQMPTIFIGINYDAASAGLFLMTQRILAAPTALIGQALSQVYNSEFAHSDLNTAKWRLFRATLVKSSALSLLFFSTLAITAPYLVTTFLGDKWLSVADFILLLTPMFFCQLSIGVISNTLNMLEKNKVMMFWDAFRGSGIILFAIATTTQHFTISTFLLGYSAIMVFNYLVLLALTLTPMKALKDL</sequence>
<evidence type="ECO:0000256" key="3">
    <source>
        <dbReference type="ARBA" id="ARBA00022475"/>
    </source>
</evidence>
<keyword evidence="9" id="KW-1185">Reference proteome</keyword>
<name>A0A0F4PU83_9GAMM</name>
<keyword evidence="3" id="KW-1003">Cell membrane</keyword>
<proteinExistence type="inferred from homology"/>
<dbReference type="GO" id="GO:0005886">
    <property type="term" value="C:plasma membrane"/>
    <property type="evidence" value="ECO:0007669"/>
    <property type="project" value="UniProtKB-SubCell"/>
</dbReference>
<comment type="caution">
    <text evidence="8">The sequence shown here is derived from an EMBL/GenBank/DDBJ whole genome shotgun (WGS) entry which is preliminary data.</text>
</comment>
<dbReference type="PANTHER" id="PTHR30250:SF10">
    <property type="entry name" value="LIPOPOLYSACCHARIDE BIOSYNTHESIS PROTEIN WZXC"/>
    <property type="match status" value="1"/>
</dbReference>
<dbReference type="InterPro" id="IPR050833">
    <property type="entry name" value="Poly_Biosynth_Transport"/>
</dbReference>
<feature type="transmembrane region" description="Helical" evidence="7">
    <location>
        <begin position="318"/>
        <end position="338"/>
    </location>
</feature>
<feature type="transmembrane region" description="Helical" evidence="7">
    <location>
        <begin position="38"/>
        <end position="57"/>
    </location>
</feature>
<feature type="transmembrane region" description="Helical" evidence="7">
    <location>
        <begin position="285"/>
        <end position="306"/>
    </location>
</feature>
<dbReference type="OrthoDB" id="3831435at2"/>
<keyword evidence="5 7" id="KW-1133">Transmembrane helix</keyword>
<dbReference type="PANTHER" id="PTHR30250">
    <property type="entry name" value="PST FAMILY PREDICTED COLANIC ACID TRANSPORTER"/>
    <property type="match status" value="1"/>
</dbReference>
<dbReference type="AlphaFoldDB" id="A0A0F4PU83"/>
<comment type="similarity">
    <text evidence="2">Belongs to the polysaccharide synthase family.</text>
</comment>
<evidence type="ECO:0000256" key="7">
    <source>
        <dbReference type="SAM" id="Phobius"/>
    </source>
</evidence>
<keyword evidence="4 7" id="KW-0812">Transmembrane</keyword>
<accession>A0A0F4PU83</accession>
<evidence type="ECO:0008006" key="10">
    <source>
        <dbReference type="Google" id="ProtNLM"/>
    </source>
</evidence>
<dbReference type="Proteomes" id="UP000033664">
    <property type="component" value="Unassembled WGS sequence"/>
</dbReference>
<evidence type="ECO:0000256" key="4">
    <source>
        <dbReference type="ARBA" id="ARBA00022692"/>
    </source>
</evidence>
<feature type="transmembrane region" description="Helical" evidence="7">
    <location>
        <begin position="78"/>
        <end position="98"/>
    </location>
</feature>
<evidence type="ECO:0000256" key="5">
    <source>
        <dbReference type="ARBA" id="ARBA00022989"/>
    </source>
</evidence>
<feature type="transmembrane region" description="Helical" evidence="7">
    <location>
        <begin position="110"/>
        <end position="134"/>
    </location>
</feature>
<feature type="transmembrane region" description="Helical" evidence="7">
    <location>
        <begin position="374"/>
        <end position="399"/>
    </location>
</feature>
<evidence type="ECO:0000256" key="6">
    <source>
        <dbReference type="ARBA" id="ARBA00023136"/>
    </source>
</evidence>
<dbReference type="PATRIC" id="fig|151081.8.peg.3326"/>
<protein>
    <recommendedName>
        <fullName evidence="10">Polysaccharide biosynthesis protein</fullName>
    </recommendedName>
</protein>
<organism evidence="8 9">
    <name type="scientific">Pseudoalteromonas ruthenica</name>
    <dbReference type="NCBI Taxonomy" id="151081"/>
    <lineage>
        <taxon>Bacteria</taxon>
        <taxon>Pseudomonadati</taxon>
        <taxon>Pseudomonadota</taxon>
        <taxon>Gammaproteobacteria</taxon>
        <taxon>Alteromonadales</taxon>
        <taxon>Pseudoalteromonadaceae</taxon>
        <taxon>Pseudoalteromonas</taxon>
    </lineage>
</organism>